<reference evidence="8" key="1">
    <citation type="journal article" date="2023" name="Mol. Phylogenet. Evol.">
        <title>Genome-scale phylogeny and comparative genomics of the fungal order Sordariales.</title>
        <authorList>
            <person name="Hensen N."/>
            <person name="Bonometti L."/>
            <person name="Westerberg I."/>
            <person name="Brannstrom I.O."/>
            <person name="Guillou S."/>
            <person name="Cros-Aarteil S."/>
            <person name="Calhoun S."/>
            <person name="Haridas S."/>
            <person name="Kuo A."/>
            <person name="Mondo S."/>
            <person name="Pangilinan J."/>
            <person name="Riley R."/>
            <person name="LaButti K."/>
            <person name="Andreopoulos B."/>
            <person name="Lipzen A."/>
            <person name="Chen C."/>
            <person name="Yan M."/>
            <person name="Daum C."/>
            <person name="Ng V."/>
            <person name="Clum A."/>
            <person name="Steindorff A."/>
            <person name="Ohm R.A."/>
            <person name="Martin F."/>
            <person name="Silar P."/>
            <person name="Natvig D.O."/>
            <person name="Lalanne C."/>
            <person name="Gautier V."/>
            <person name="Ament-Velasquez S.L."/>
            <person name="Kruys A."/>
            <person name="Hutchinson M.I."/>
            <person name="Powell A.J."/>
            <person name="Barry K."/>
            <person name="Miller A.N."/>
            <person name="Grigoriev I.V."/>
            <person name="Debuchy R."/>
            <person name="Gladieux P."/>
            <person name="Hiltunen Thoren M."/>
            <person name="Johannesson H."/>
        </authorList>
    </citation>
    <scope>NUCLEOTIDE SEQUENCE [LARGE SCALE GENOMIC DNA]</scope>
    <source>
        <strain evidence="8">CBS 284.82</strain>
    </source>
</reference>
<feature type="signal peptide" evidence="4">
    <location>
        <begin position="1"/>
        <end position="21"/>
    </location>
</feature>
<evidence type="ECO:0000259" key="6">
    <source>
        <dbReference type="Pfam" id="PF02837"/>
    </source>
</evidence>
<dbReference type="EMBL" id="MU854511">
    <property type="protein sequence ID" value="KAK4033773.1"/>
    <property type="molecule type" value="Genomic_DNA"/>
</dbReference>
<dbReference type="InterPro" id="IPR036156">
    <property type="entry name" value="Beta-gal/glucu_dom_sf"/>
</dbReference>
<dbReference type="InterPro" id="IPR006104">
    <property type="entry name" value="Glyco_hydro_2_N"/>
</dbReference>
<evidence type="ECO:0000256" key="3">
    <source>
        <dbReference type="ARBA" id="ARBA00023295"/>
    </source>
</evidence>
<organism evidence="7 8">
    <name type="scientific">Parachaetomium inaequale</name>
    <dbReference type="NCBI Taxonomy" id="2588326"/>
    <lineage>
        <taxon>Eukaryota</taxon>
        <taxon>Fungi</taxon>
        <taxon>Dikarya</taxon>
        <taxon>Ascomycota</taxon>
        <taxon>Pezizomycotina</taxon>
        <taxon>Sordariomycetes</taxon>
        <taxon>Sordariomycetidae</taxon>
        <taxon>Sordariales</taxon>
        <taxon>Chaetomiaceae</taxon>
        <taxon>Parachaetomium</taxon>
    </lineage>
</organism>
<dbReference type="AlphaFoldDB" id="A0AAN6PBI4"/>
<dbReference type="GO" id="GO:0004553">
    <property type="term" value="F:hydrolase activity, hydrolyzing O-glycosyl compounds"/>
    <property type="evidence" value="ECO:0007669"/>
    <property type="project" value="InterPro"/>
</dbReference>
<accession>A0AAN6PBI4</accession>
<feature type="domain" description="Glycosyl hydrolases family 2 sugar binding" evidence="6">
    <location>
        <begin position="108"/>
        <end position="198"/>
    </location>
</feature>
<dbReference type="PANTHER" id="PTHR42732:SF2">
    <property type="entry name" value="BETA-MANNOSIDASE"/>
    <property type="match status" value="1"/>
</dbReference>
<dbReference type="Pfam" id="PF00703">
    <property type="entry name" value="Glyco_hydro_2"/>
    <property type="match status" value="1"/>
</dbReference>
<dbReference type="Pfam" id="PF02837">
    <property type="entry name" value="Glyco_hydro_2_N"/>
    <property type="match status" value="1"/>
</dbReference>
<evidence type="ECO:0000256" key="2">
    <source>
        <dbReference type="ARBA" id="ARBA00022801"/>
    </source>
</evidence>
<dbReference type="SUPFAM" id="SSF49785">
    <property type="entry name" value="Galactose-binding domain-like"/>
    <property type="match status" value="1"/>
</dbReference>
<comment type="caution">
    <text evidence="7">The sequence shown here is derived from an EMBL/GenBank/DDBJ whole genome shotgun (WGS) entry which is preliminary data.</text>
</comment>
<evidence type="ECO:0000313" key="8">
    <source>
        <dbReference type="Proteomes" id="UP001303115"/>
    </source>
</evidence>
<dbReference type="InterPro" id="IPR006102">
    <property type="entry name" value="Ig-like_GH2"/>
</dbReference>
<keyword evidence="3" id="KW-0326">Glycosidase</keyword>
<dbReference type="Proteomes" id="UP001303115">
    <property type="component" value="Unassembled WGS sequence"/>
</dbReference>
<feature type="chain" id="PRO_5043040625" evidence="4">
    <location>
        <begin position="22"/>
        <end position="331"/>
    </location>
</feature>
<dbReference type="Gene3D" id="2.60.40.10">
    <property type="entry name" value="Immunoglobulins"/>
    <property type="match status" value="1"/>
</dbReference>
<dbReference type="Gene3D" id="2.60.120.260">
    <property type="entry name" value="Galactose-binding domain-like"/>
    <property type="match status" value="1"/>
</dbReference>
<dbReference type="InterPro" id="IPR051913">
    <property type="entry name" value="GH2_Domain-Containing"/>
</dbReference>
<dbReference type="SUPFAM" id="SSF49303">
    <property type="entry name" value="beta-Galactosidase/glucuronidase domain"/>
    <property type="match status" value="1"/>
</dbReference>
<dbReference type="InterPro" id="IPR013783">
    <property type="entry name" value="Ig-like_fold"/>
</dbReference>
<protein>
    <submittedName>
        <fullName evidence="7">Galactose-binding domain-like protein</fullName>
    </submittedName>
</protein>
<evidence type="ECO:0000256" key="4">
    <source>
        <dbReference type="SAM" id="SignalP"/>
    </source>
</evidence>
<keyword evidence="8" id="KW-1185">Reference proteome</keyword>
<dbReference type="PANTHER" id="PTHR42732">
    <property type="entry name" value="BETA-GALACTOSIDASE"/>
    <property type="match status" value="1"/>
</dbReference>
<keyword evidence="4" id="KW-0732">Signal</keyword>
<sequence>MLIDLQLALLLGALLPGSAKAAVPYRLVPPPLDTPWTEKVGTNPWPQYPRPQLRRDVWQSLNGIWTYQAAKGAGDVASPPTLPLNQEVLIPSCIESGLSGIMTIGVTHMWFGTTFTVPRRWTDGRRVLLNFEAVDYEATVLVNGDEVGFNRGGYSRFSLDITDSLIDGDNELMVFVFDPTDDQSIPQGKQTKRMSHIFYTPCSGIWQTVWLESFPDNFITSLDVSADMEGHVDVVVHSHTKTSRPVEITVEDAKGHVVGSHQHASDQPIRFTVPSPKLWSPDSPTLYNITVKMGDDEVQSYTGFRTISSGVINGIKRPLLNGEFVFRGSGV</sequence>
<feature type="domain" description="Glycoside hydrolase family 2 immunoglobulin-like beta-sandwich" evidence="5">
    <location>
        <begin position="221"/>
        <end position="305"/>
    </location>
</feature>
<evidence type="ECO:0000259" key="5">
    <source>
        <dbReference type="Pfam" id="PF00703"/>
    </source>
</evidence>
<name>A0AAN6PBI4_9PEZI</name>
<gene>
    <name evidence="7" type="ORF">C8A01DRAFT_19340</name>
</gene>
<evidence type="ECO:0000256" key="1">
    <source>
        <dbReference type="ARBA" id="ARBA00007401"/>
    </source>
</evidence>
<evidence type="ECO:0000313" key="7">
    <source>
        <dbReference type="EMBL" id="KAK4033773.1"/>
    </source>
</evidence>
<keyword evidence="2" id="KW-0378">Hydrolase</keyword>
<proteinExistence type="inferred from homology"/>
<dbReference type="GO" id="GO:0005975">
    <property type="term" value="P:carbohydrate metabolic process"/>
    <property type="evidence" value="ECO:0007669"/>
    <property type="project" value="InterPro"/>
</dbReference>
<comment type="similarity">
    <text evidence="1">Belongs to the glycosyl hydrolase 2 family.</text>
</comment>
<dbReference type="InterPro" id="IPR008979">
    <property type="entry name" value="Galactose-bd-like_sf"/>
</dbReference>